<dbReference type="PANTHER" id="PTHR34524">
    <property type="entry name" value="CALCYPHOSIN"/>
    <property type="match status" value="1"/>
</dbReference>
<feature type="domain" description="EF-hand" evidence="4">
    <location>
        <begin position="105"/>
        <end position="140"/>
    </location>
</feature>
<reference evidence="5" key="1">
    <citation type="submission" date="2022-10" db="EMBL/GenBank/DDBJ databases">
        <title>Novel sulphate-reducing endosymbionts in the free-living metamonad Anaeramoeba.</title>
        <authorList>
            <person name="Jerlstrom-Hultqvist J."/>
            <person name="Cepicka I."/>
            <person name="Gallot-Lavallee L."/>
            <person name="Salas-Leiva D."/>
            <person name="Curtis B.A."/>
            <person name="Zahonova K."/>
            <person name="Pipaliya S."/>
            <person name="Dacks J."/>
            <person name="Roger A.J."/>
        </authorList>
    </citation>
    <scope>NUCLEOTIDE SEQUENCE</scope>
    <source>
        <strain evidence="5">BMAN</strain>
    </source>
</reference>
<dbReference type="GO" id="GO:0005509">
    <property type="term" value="F:calcium ion binding"/>
    <property type="evidence" value="ECO:0007669"/>
    <property type="project" value="InterPro"/>
</dbReference>
<keyword evidence="6" id="KW-1185">Reference proteome</keyword>
<dbReference type="OMA" id="HFIFTIR"/>
<organism evidence="5 6">
    <name type="scientific">Anaeramoeba ignava</name>
    <name type="common">Anaerobic marine amoeba</name>
    <dbReference type="NCBI Taxonomy" id="1746090"/>
    <lineage>
        <taxon>Eukaryota</taxon>
        <taxon>Metamonada</taxon>
        <taxon>Anaeramoebidae</taxon>
        <taxon>Anaeramoeba</taxon>
    </lineage>
</organism>
<dbReference type="InterPro" id="IPR011992">
    <property type="entry name" value="EF-hand-dom_pair"/>
</dbReference>
<dbReference type="EMBL" id="JAPDFW010000093">
    <property type="protein sequence ID" value="KAJ5070633.1"/>
    <property type="molecule type" value="Genomic_DNA"/>
</dbReference>
<evidence type="ECO:0000256" key="1">
    <source>
        <dbReference type="ARBA" id="ARBA00022723"/>
    </source>
</evidence>
<dbReference type="Pfam" id="PF13499">
    <property type="entry name" value="EF-hand_7"/>
    <property type="match status" value="2"/>
</dbReference>
<dbReference type="OrthoDB" id="26525at2759"/>
<dbReference type="Gene3D" id="1.10.238.10">
    <property type="entry name" value="EF-hand"/>
    <property type="match status" value="3"/>
</dbReference>
<evidence type="ECO:0000256" key="3">
    <source>
        <dbReference type="ARBA" id="ARBA00022837"/>
    </source>
</evidence>
<comment type="caution">
    <text evidence="5">The sequence shown here is derived from an EMBL/GenBank/DDBJ whole genome shotgun (WGS) entry which is preliminary data.</text>
</comment>
<dbReference type="PROSITE" id="PS50222">
    <property type="entry name" value="EF_HAND_2"/>
    <property type="match status" value="4"/>
</dbReference>
<feature type="domain" description="EF-hand" evidence="4">
    <location>
        <begin position="141"/>
        <end position="170"/>
    </location>
</feature>
<evidence type="ECO:0000313" key="5">
    <source>
        <dbReference type="EMBL" id="KAJ5070633.1"/>
    </source>
</evidence>
<feature type="domain" description="EF-hand" evidence="4">
    <location>
        <begin position="69"/>
        <end position="104"/>
    </location>
</feature>
<dbReference type="PROSITE" id="PS00018">
    <property type="entry name" value="EF_HAND_1"/>
    <property type="match status" value="1"/>
</dbReference>
<dbReference type="InterPro" id="IPR002048">
    <property type="entry name" value="EF_hand_dom"/>
</dbReference>
<dbReference type="SUPFAM" id="SSF47473">
    <property type="entry name" value="EF-hand"/>
    <property type="match status" value="2"/>
</dbReference>
<proteinExistence type="predicted"/>
<gene>
    <name evidence="5" type="ORF">M0811_10703</name>
</gene>
<evidence type="ECO:0000259" key="4">
    <source>
        <dbReference type="PROSITE" id="PS50222"/>
    </source>
</evidence>
<evidence type="ECO:0000256" key="2">
    <source>
        <dbReference type="ARBA" id="ARBA00022737"/>
    </source>
</evidence>
<name>A0A9Q0R8P9_ANAIG</name>
<keyword evidence="2" id="KW-0677">Repeat</keyword>
<protein>
    <submittedName>
        <fullName evidence="5">Programmed cell death 6</fullName>
    </submittedName>
</protein>
<evidence type="ECO:0000313" key="6">
    <source>
        <dbReference type="Proteomes" id="UP001149090"/>
    </source>
</evidence>
<dbReference type="PANTHER" id="PTHR34524:SF6">
    <property type="entry name" value="CALCYPHOSINE LIKE"/>
    <property type="match status" value="1"/>
</dbReference>
<feature type="domain" description="EF-hand" evidence="4">
    <location>
        <begin position="171"/>
        <end position="206"/>
    </location>
</feature>
<dbReference type="InterPro" id="IPR018247">
    <property type="entry name" value="EF_Hand_1_Ca_BS"/>
</dbReference>
<sequence>MDEQSKQRYHDIFTQADKRSRGFLYPQELKMLLETNGYSFHEEGLENLVEHICGEHKKVSFHKFLSMMNFLIEMHQLFLELDENGDENLSKAEFAHAIKKMKFELQKEQLDLMFQITDTNRNGLASFEEFVSTLLYLYNIKRVFESADTEGNGTLDTTEFYKFLPILKIKASKHDAQQALSQFDLDNDGELNFPEFVHFIFTIRDI</sequence>
<dbReference type="AlphaFoldDB" id="A0A9Q0R8P9"/>
<keyword evidence="3" id="KW-0106">Calcium</keyword>
<dbReference type="InterPro" id="IPR051581">
    <property type="entry name" value="Ca-bind"/>
</dbReference>
<keyword evidence="1" id="KW-0479">Metal-binding</keyword>
<dbReference type="SMART" id="SM00054">
    <property type="entry name" value="EFh"/>
    <property type="match status" value="4"/>
</dbReference>
<accession>A0A9Q0R8P9</accession>
<dbReference type="Proteomes" id="UP001149090">
    <property type="component" value="Unassembled WGS sequence"/>
</dbReference>